<dbReference type="Pfam" id="PF00403">
    <property type="entry name" value="HMA"/>
    <property type="match status" value="1"/>
</dbReference>
<evidence type="ECO:0000256" key="1">
    <source>
        <dbReference type="ARBA" id="ARBA00001973"/>
    </source>
</evidence>
<dbReference type="RefSeq" id="XP_046016914.1">
    <property type="nucleotide sequence ID" value="XM_046152818.1"/>
</dbReference>
<dbReference type="OrthoDB" id="666972at2759"/>
<accession>A0A9P8YH07</accession>
<comment type="caution">
    <text evidence="8">The sequence shown here is derived from an EMBL/GenBank/DDBJ whole genome shotgun (WGS) entry which is preliminary data.</text>
</comment>
<organism evidence="8 9">
    <name type="scientific">Microdochium trichocladiopsis</name>
    <dbReference type="NCBI Taxonomy" id="1682393"/>
    <lineage>
        <taxon>Eukaryota</taxon>
        <taxon>Fungi</taxon>
        <taxon>Dikarya</taxon>
        <taxon>Ascomycota</taxon>
        <taxon>Pezizomycotina</taxon>
        <taxon>Sordariomycetes</taxon>
        <taxon>Xylariomycetidae</taxon>
        <taxon>Xylariales</taxon>
        <taxon>Microdochiaceae</taxon>
        <taxon>Microdochium</taxon>
    </lineage>
</organism>
<dbReference type="Proteomes" id="UP000756346">
    <property type="component" value="Unassembled WGS sequence"/>
</dbReference>
<dbReference type="GO" id="GO:0005507">
    <property type="term" value="F:copper ion binding"/>
    <property type="evidence" value="ECO:0007669"/>
    <property type="project" value="InterPro"/>
</dbReference>
<gene>
    <name evidence="8" type="ORF">B0I36DRAFT_314831</name>
</gene>
<dbReference type="InterPro" id="IPR024134">
    <property type="entry name" value="SOD_Cu/Zn_/chaperone"/>
</dbReference>
<dbReference type="InterPro" id="IPR001424">
    <property type="entry name" value="SOD_Cu_Zn_dom"/>
</dbReference>
<sequence>MTCESCVKSVSDSLHALDGVNRVDADLEKQQVTVEGTAAPSSIVKAIEATGRDAILRGSGTTNGAAVCILETFHQRQGDGGGESELPPGAVQMSSWLDPRNVRGLARMVSVSPTATIVDLTIHGVQPGKYNATIREYGNLQYGASSTGPAWAGDNSTGQARGFLGTIDVGKDGKGSMFTDHPLQVWEIIGHAMVVTQQDANKTELDNNESTVLGVIARSAGMWDNDKAVCSCTGKTLWEERKDQVSKGMI</sequence>
<evidence type="ECO:0000256" key="6">
    <source>
        <dbReference type="ARBA" id="ARBA00032899"/>
    </source>
</evidence>
<dbReference type="Gene3D" id="3.30.70.100">
    <property type="match status" value="1"/>
</dbReference>
<dbReference type="SUPFAM" id="SSF55008">
    <property type="entry name" value="HMA, heavy metal-associated domain"/>
    <property type="match status" value="1"/>
</dbReference>
<keyword evidence="9" id="KW-1185">Reference proteome</keyword>
<feature type="domain" description="HMA" evidence="7">
    <location>
        <begin position="1"/>
        <end position="55"/>
    </location>
</feature>
<reference evidence="8" key="1">
    <citation type="journal article" date="2021" name="Nat. Commun.">
        <title>Genetic determinants of endophytism in the Arabidopsis root mycobiome.</title>
        <authorList>
            <person name="Mesny F."/>
            <person name="Miyauchi S."/>
            <person name="Thiergart T."/>
            <person name="Pickel B."/>
            <person name="Atanasova L."/>
            <person name="Karlsson M."/>
            <person name="Huettel B."/>
            <person name="Barry K.W."/>
            <person name="Haridas S."/>
            <person name="Chen C."/>
            <person name="Bauer D."/>
            <person name="Andreopoulos W."/>
            <person name="Pangilinan J."/>
            <person name="LaButti K."/>
            <person name="Riley R."/>
            <person name="Lipzen A."/>
            <person name="Clum A."/>
            <person name="Drula E."/>
            <person name="Henrissat B."/>
            <person name="Kohler A."/>
            <person name="Grigoriev I.V."/>
            <person name="Martin F.M."/>
            <person name="Hacquard S."/>
        </authorList>
    </citation>
    <scope>NUCLEOTIDE SEQUENCE</scope>
    <source>
        <strain evidence="8">MPI-CAGE-CH-0230</strain>
    </source>
</reference>
<evidence type="ECO:0000256" key="4">
    <source>
        <dbReference type="ARBA" id="ARBA00016103"/>
    </source>
</evidence>
<comment type="cofactor">
    <cofactor evidence="1">
        <name>Cu(2+)</name>
        <dbReference type="ChEBI" id="CHEBI:29036"/>
    </cofactor>
</comment>
<evidence type="ECO:0000313" key="9">
    <source>
        <dbReference type="Proteomes" id="UP000756346"/>
    </source>
</evidence>
<evidence type="ECO:0000256" key="3">
    <source>
        <dbReference type="ARBA" id="ARBA00010636"/>
    </source>
</evidence>
<evidence type="ECO:0000313" key="8">
    <source>
        <dbReference type="EMBL" id="KAH7037793.1"/>
    </source>
</evidence>
<dbReference type="InterPro" id="IPR036163">
    <property type="entry name" value="HMA_dom_sf"/>
</dbReference>
<comment type="function">
    <text evidence="2">Destroys radicals which are normally produced within the cells and which are toxic to biological systems.</text>
</comment>
<dbReference type="InterPro" id="IPR036423">
    <property type="entry name" value="SOD-like_Cu/Zn_dom_sf"/>
</dbReference>
<evidence type="ECO:0000256" key="5">
    <source>
        <dbReference type="ARBA" id="ARBA00025798"/>
    </source>
</evidence>
<dbReference type="PANTHER" id="PTHR10003">
    <property type="entry name" value="SUPEROXIDE DISMUTASE CU-ZN -RELATED"/>
    <property type="match status" value="1"/>
</dbReference>
<dbReference type="Gene3D" id="2.60.40.200">
    <property type="entry name" value="Superoxide dismutase, copper/zinc binding domain"/>
    <property type="match status" value="1"/>
</dbReference>
<dbReference type="Pfam" id="PF00080">
    <property type="entry name" value="Sod_Cu"/>
    <property type="match status" value="1"/>
</dbReference>
<dbReference type="EMBL" id="JAGTJQ010000002">
    <property type="protein sequence ID" value="KAH7037793.1"/>
    <property type="molecule type" value="Genomic_DNA"/>
</dbReference>
<proteinExistence type="inferred from homology"/>
<dbReference type="GeneID" id="70182364"/>
<dbReference type="CDD" id="cd00371">
    <property type="entry name" value="HMA"/>
    <property type="match status" value="1"/>
</dbReference>
<comment type="similarity">
    <text evidence="3">Belongs to the CCS1 family.</text>
</comment>
<protein>
    <recommendedName>
        <fullName evidence="4">Superoxide dismutase 1 copper chaperone</fullName>
    </recommendedName>
    <alternativeName>
        <fullName evidence="6">Superoxide dismutase copper chaperone</fullName>
    </alternativeName>
</protein>
<comment type="similarity">
    <text evidence="5">In the C-terminal section; belongs to the Cu-Zn superoxide dismutase family.</text>
</comment>
<dbReference type="AlphaFoldDB" id="A0A9P8YH07"/>
<name>A0A9P8YH07_9PEZI</name>
<evidence type="ECO:0000259" key="7">
    <source>
        <dbReference type="PROSITE" id="PS50846"/>
    </source>
</evidence>
<dbReference type="SUPFAM" id="SSF49329">
    <property type="entry name" value="Cu,Zn superoxide dismutase-like"/>
    <property type="match status" value="1"/>
</dbReference>
<evidence type="ECO:0000256" key="2">
    <source>
        <dbReference type="ARBA" id="ARBA00003917"/>
    </source>
</evidence>
<dbReference type="InterPro" id="IPR006121">
    <property type="entry name" value="HMA_dom"/>
</dbReference>
<dbReference type="PROSITE" id="PS50846">
    <property type="entry name" value="HMA_2"/>
    <property type="match status" value="1"/>
</dbReference>
<dbReference type="GO" id="GO:0006801">
    <property type="term" value="P:superoxide metabolic process"/>
    <property type="evidence" value="ECO:0007669"/>
    <property type="project" value="InterPro"/>
</dbReference>